<gene>
    <name evidence="10" type="ORF">BOTBODRAFT_48966</name>
</gene>
<evidence type="ECO:0000256" key="5">
    <source>
        <dbReference type="ARBA" id="ARBA00022827"/>
    </source>
</evidence>
<dbReference type="InterPro" id="IPR036188">
    <property type="entry name" value="FAD/NAD-bd_sf"/>
</dbReference>
<dbReference type="OrthoDB" id="437369at2759"/>
<name>A0A067M6B2_BOTB1</name>
<keyword evidence="8" id="KW-1133">Transmembrane helix</keyword>
<dbReference type="InterPro" id="IPR010795">
    <property type="entry name" value="Prenylcys_lyase"/>
</dbReference>
<organism evidence="10 11">
    <name type="scientific">Botryobasidium botryosum (strain FD-172 SS1)</name>
    <dbReference type="NCBI Taxonomy" id="930990"/>
    <lineage>
        <taxon>Eukaryota</taxon>
        <taxon>Fungi</taxon>
        <taxon>Dikarya</taxon>
        <taxon>Basidiomycota</taxon>
        <taxon>Agaricomycotina</taxon>
        <taxon>Agaricomycetes</taxon>
        <taxon>Cantharellales</taxon>
        <taxon>Botryobasidiaceae</taxon>
        <taxon>Botryobasidium</taxon>
    </lineage>
</organism>
<evidence type="ECO:0000256" key="1">
    <source>
        <dbReference type="ARBA" id="ARBA00001974"/>
    </source>
</evidence>
<keyword evidence="11" id="KW-1185">Reference proteome</keyword>
<evidence type="ECO:0000259" key="9">
    <source>
        <dbReference type="Pfam" id="PF07156"/>
    </source>
</evidence>
<keyword evidence="7" id="KW-0325">Glycoprotein</keyword>
<reference evidence="11" key="1">
    <citation type="journal article" date="2014" name="Proc. Natl. Acad. Sci. U.S.A.">
        <title>Extensive sampling of basidiomycete genomes demonstrates inadequacy of the white-rot/brown-rot paradigm for wood decay fungi.</title>
        <authorList>
            <person name="Riley R."/>
            <person name="Salamov A.A."/>
            <person name="Brown D.W."/>
            <person name="Nagy L.G."/>
            <person name="Floudas D."/>
            <person name="Held B.W."/>
            <person name="Levasseur A."/>
            <person name="Lombard V."/>
            <person name="Morin E."/>
            <person name="Otillar R."/>
            <person name="Lindquist E.A."/>
            <person name="Sun H."/>
            <person name="LaButti K.M."/>
            <person name="Schmutz J."/>
            <person name="Jabbour D."/>
            <person name="Luo H."/>
            <person name="Baker S.E."/>
            <person name="Pisabarro A.G."/>
            <person name="Walton J.D."/>
            <person name="Blanchette R.A."/>
            <person name="Henrissat B."/>
            <person name="Martin F."/>
            <person name="Cullen D."/>
            <person name="Hibbett D.S."/>
            <person name="Grigoriev I.V."/>
        </authorList>
    </citation>
    <scope>NUCLEOTIDE SEQUENCE [LARGE SCALE GENOMIC DNA]</scope>
    <source>
        <strain evidence="11">FD-172 SS1</strain>
    </source>
</reference>
<evidence type="ECO:0000313" key="11">
    <source>
        <dbReference type="Proteomes" id="UP000027195"/>
    </source>
</evidence>
<keyword evidence="6" id="KW-0560">Oxidoreductase</keyword>
<evidence type="ECO:0000256" key="7">
    <source>
        <dbReference type="ARBA" id="ARBA00023180"/>
    </source>
</evidence>
<comment type="similarity">
    <text evidence="2">Belongs to the prenylcysteine oxidase family.</text>
</comment>
<dbReference type="AlphaFoldDB" id="A0A067M6B2"/>
<dbReference type="Pfam" id="PF07156">
    <property type="entry name" value="Prenylcys_lyase"/>
    <property type="match status" value="1"/>
</dbReference>
<evidence type="ECO:0000256" key="2">
    <source>
        <dbReference type="ARBA" id="ARBA00009967"/>
    </source>
</evidence>
<sequence>MRLAFLFVFLVSTLSVYYYGAYLATPAPLGTTWGSYASHRRASSLITRQHLRIAIVGAGTAGTSAAFWIETARRRLNLTGPNHIEVHVFEKEDHIGGTPDRRANLPVMASVFTDRDYNLARACNLFGINTTMARVDGNDTGIWDGHHFLHRWSAPEIKIERLWVAMKFFWHYGATAALDFHDLAQGVNAKLLKLYEPSGFVWDNSSEIAAALDMSLLLEESFATHLALAGIGRRYTSEVLESRARELHGVNLDQIHALGGIRSIGTTSRRYVEGGAGVISSQFLAHSNATLHLRSQVTRLHRVVHSGGETTWSVQTADRKALIEGRSSSASKYIKTHSGFHHVILAATQSHAKTRIDVPNANFSDAVYTHLHVTLLSTTAPHPDPSYFSLPEYSKVPNTILTSSGKQTSPEFYSLSYGAPVAGLENGTRTWAVQILSEDRKEDSWLEKVFGAGKVGWIRRSEWYAPRLMPGATHLRAQLEPGLWYADHLEQFISSQEMQTIASRNIVQRIFQQKFQRDICGRHSAPGHNATFQGVDGQGHKPTRLGTVAKIWGWDC</sequence>
<dbReference type="PANTHER" id="PTHR15944">
    <property type="entry name" value="FARNESYLCYSTEINE LYASE"/>
    <property type="match status" value="1"/>
</dbReference>
<dbReference type="InParanoid" id="A0A067M6B2"/>
<evidence type="ECO:0000256" key="6">
    <source>
        <dbReference type="ARBA" id="ARBA00023002"/>
    </source>
</evidence>
<evidence type="ECO:0000256" key="3">
    <source>
        <dbReference type="ARBA" id="ARBA00022630"/>
    </source>
</evidence>
<dbReference type="GO" id="GO:0030328">
    <property type="term" value="P:prenylcysteine catabolic process"/>
    <property type="evidence" value="ECO:0007669"/>
    <property type="project" value="InterPro"/>
</dbReference>
<keyword evidence="8" id="KW-0812">Transmembrane</keyword>
<feature type="domain" description="Prenylcysteine lyase" evidence="9">
    <location>
        <begin position="161"/>
        <end position="511"/>
    </location>
</feature>
<comment type="cofactor">
    <cofactor evidence="1">
        <name>FAD</name>
        <dbReference type="ChEBI" id="CHEBI:57692"/>
    </cofactor>
</comment>
<protein>
    <recommendedName>
        <fullName evidence="9">Prenylcysteine lyase domain-containing protein</fullName>
    </recommendedName>
</protein>
<dbReference type="HOGENOM" id="CLU_021176_0_0_1"/>
<dbReference type="Proteomes" id="UP000027195">
    <property type="component" value="Unassembled WGS sequence"/>
</dbReference>
<keyword evidence="4" id="KW-0732">Signal</keyword>
<evidence type="ECO:0000256" key="4">
    <source>
        <dbReference type="ARBA" id="ARBA00022729"/>
    </source>
</evidence>
<proteinExistence type="inferred from homology"/>
<evidence type="ECO:0000256" key="8">
    <source>
        <dbReference type="SAM" id="Phobius"/>
    </source>
</evidence>
<dbReference type="EMBL" id="KL198114">
    <property type="protein sequence ID" value="KDQ07131.1"/>
    <property type="molecule type" value="Genomic_DNA"/>
</dbReference>
<dbReference type="SUPFAM" id="SSF51905">
    <property type="entry name" value="FAD/NAD(P)-binding domain"/>
    <property type="match status" value="1"/>
</dbReference>
<dbReference type="GO" id="GO:0030327">
    <property type="term" value="P:prenylated protein catabolic process"/>
    <property type="evidence" value="ECO:0007669"/>
    <property type="project" value="TreeGrafter"/>
</dbReference>
<dbReference type="InterPro" id="IPR017046">
    <property type="entry name" value="Prenylcysteine_Oxase1"/>
</dbReference>
<keyword evidence="5" id="KW-0274">FAD</keyword>
<keyword evidence="3" id="KW-0285">Flavoprotein</keyword>
<dbReference type="Gene3D" id="3.50.50.60">
    <property type="entry name" value="FAD/NAD(P)-binding domain"/>
    <property type="match status" value="1"/>
</dbReference>
<keyword evidence="8" id="KW-0472">Membrane</keyword>
<dbReference type="PANTHER" id="PTHR15944:SF0">
    <property type="entry name" value="PRENYLCYSTEINE LYASE DOMAIN-CONTAINING PROTEIN"/>
    <property type="match status" value="1"/>
</dbReference>
<accession>A0A067M6B2</accession>
<dbReference type="GO" id="GO:0001735">
    <property type="term" value="F:prenylcysteine oxidase activity"/>
    <property type="evidence" value="ECO:0007669"/>
    <property type="project" value="InterPro"/>
</dbReference>
<feature type="transmembrane region" description="Helical" evidence="8">
    <location>
        <begin position="50"/>
        <end position="69"/>
    </location>
</feature>
<evidence type="ECO:0000313" key="10">
    <source>
        <dbReference type="EMBL" id="KDQ07131.1"/>
    </source>
</evidence>